<name>A0A4P7N079_PYROR</name>
<evidence type="ECO:0000313" key="2">
    <source>
        <dbReference type="Proteomes" id="UP000294847"/>
    </source>
</evidence>
<sequence>MISRIASRRSCLLLRTNASKSIGLVQRRGAASSPKLGDGPLMERRADRELPDPRTIGHRWSRSLPIFFILMAASSLAIFNYQKMSSPVVASTLYALRIHPDAREYLGDNIYFKQQIPWIRGEMNQMHGKIDVWFTVKGNRNSGVMRFTSRRPSSRAMFETTEWSLERDDGSKIDLLIDGDPFKGIQIGESLDNYYDDEDDAPQTRGFRK</sequence>
<dbReference type="EMBL" id="CP034204">
    <property type="protein sequence ID" value="QBZ53916.1"/>
    <property type="molecule type" value="Genomic_DNA"/>
</dbReference>
<accession>A0A4P7N079</accession>
<dbReference type="GO" id="GO:0005743">
    <property type="term" value="C:mitochondrial inner membrane"/>
    <property type="evidence" value="ECO:0007669"/>
    <property type="project" value="TreeGrafter"/>
</dbReference>
<dbReference type="PANTHER" id="PTHR28523:SF1">
    <property type="entry name" value="CYTOCHROME C OXIDASE ASSEMBLY FACTOR 1"/>
    <property type="match status" value="1"/>
</dbReference>
<dbReference type="InterPro" id="IPR014807">
    <property type="entry name" value="Coa1"/>
</dbReference>
<dbReference type="VEuPathDB" id="FungiDB:M_BR32_EuGene_00082961"/>
<proteinExistence type="predicted"/>
<gene>
    <name evidence="1" type="ORF">PoMZ_09605</name>
</gene>
<dbReference type="GO" id="GO:0033617">
    <property type="term" value="P:mitochondrial respiratory chain complex IV assembly"/>
    <property type="evidence" value="ECO:0007669"/>
    <property type="project" value="InterPro"/>
</dbReference>
<dbReference type="InterPro" id="IPR042432">
    <property type="entry name" value="Coa1_fungi"/>
</dbReference>
<dbReference type="Proteomes" id="UP000294847">
    <property type="component" value="Chromosome 1"/>
</dbReference>
<organism evidence="1 2">
    <name type="scientific">Pyricularia oryzae</name>
    <name type="common">Rice blast fungus</name>
    <name type="synonym">Magnaporthe oryzae</name>
    <dbReference type="NCBI Taxonomy" id="318829"/>
    <lineage>
        <taxon>Eukaryota</taxon>
        <taxon>Fungi</taxon>
        <taxon>Dikarya</taxon>
        <taxon>Ascomycota</taxon>
        <taxon>Pezizomycotina</taxon>
        <taxon>Sordariomycetes</taxon>
        <taxon>Sordariomycetidae</taxon>
        <taxon>Magnaporthales</taxon>
        <taxon>Pyriculariaceae</taxon>
        <taxon>Pyricularia</taxon>
    </lineage>
</organism>
<protein>
    <submittedName>
        <fullName evidence="1">Uncharacterized protein</fullName>
    </submittedName>
</protein>
<dbReference type="OMA" id="EFLIHEW"/>
<dbReference type="AlphaFoldDB" id="A0A4P7N079"/>
<reference evidence="1 2" key="1">
    <citation type="journal article" date="2019" name="Mol. Biol. Evol.">
        <title>Blast fungal genomes show frequent chromosomal changes, gene gains and losses, and effector gene turnover.</title>
        <authorList>
            <person name="Gomez Luciano L.B."/>
            <person name="Jason Tsai I."/>
            <person name="Chuma I."/>
            <person name="Tosa Y."/>
            <person name="Chen Y.H."/>
            <person name="Li J.Y."/>
            <person name="Li M.Y."/>
            <person name="Jade Lu M.Y."/>
            <person name="Nakayashiki H."/>
            <person name="Li W.H."/>
        </authorList>
    </citation>
    <scope>NUCLEOTIDE SEQUENCE [LARGE SCALE GENOMIC DNA]</scope>
    <source>
        <strain evidence="1">MZ5-1-6</strain>
    </source>
</reference>
<dbReference type="Pfam" id="PF08695">
    <property type="entry name" value="Coa1"/>
    <property type="match status" value="1"/>
</dbReference>
<evidence type="ECO:0000313" key="1">
    <source>
        <dbReference type="EMBL" id="QBZ53916.1"/>
    </source>
</evidence>
<dbReference type="PANTHER" id="PTHR28523">
    <property type="entry name" value="CYTOCHROME C OXIDASE ASSEMBLY FACTOR 1"/>
    <property type="match status" value="1"/>
</dbReference>